<name>A0A0S4LGX1_9BACT</name>
<comment type="function">
    <text evidence="2">Decarboxylates L-threonine-O-3-phosphate to yield (R)-1-amino-2-propanol O-2-phosphate, the precursor for the linkage between the nucleotide loop and the corrin ring in cobalamin.</text>
</comment>
<dbReference type="Proteomes" id="UP000199032">
    <property type="component" value="Unassembled WGS sequence"/>
</dbReference>
<dbReference type="InterPro" id="IPR015424">
    <property type="entry name" value="PyrdxlP-dep_Trfase"/>
</dbReference>
<sequence length="370" mass="41140">MARMKKPLHGGNIYRVARELGRDPGEIIDFSASINPLGPSPRVWKAIAASRHLLDHYPDPDCWDLRRALAALWRIDPAQIVVGNGSTELIDALPRALQIRRLLVVQPTFSEYMAAMRRAGGSTTTLYAHRRDHYAIPIDRMRQVLETGRSDGKSIDAMILCNPNSPTGQACTVEGLVQLAKVAHRRGLWLIIDESFADYCPDRSILGQGELRSHVIVLRSMTKFYALPGLRVGYAVSAPATAGRLQRQLPPWSVSAMGQVAAVAALKDEAHARKSLKYMTEERERFRMKLAALPGCTVMSSYANYCLVELPRGRTARDITERLRGRGVLIRDCSSVPGATSRSVRLAVRTRIENDRLIRELSPLLLNRGS</sequence>
<evidence type="ECO:0000313" key="12">
    <source>
        <dbReference type="Proteomes" id="UP000199032"/>
    </source>
</evidence>
<evidence type="ECO:0000259" key="10">
    <source>
        <dbReference type="Pfam" id="PF00155"/>
    </source>
</evidence>
<dbReference type="OrthoDB" id="9813612at2"/>
<dbReference type="Gene3D" id="3.40.640.10">
    <property type="entry name" value="Type I PLP-dependent aspartate aminotransferase-like (Major domain)"/>
    <property type="match status" value="1"/>
</dbReference>
<evidence type="ECO:0000313" key="11">
    <source>
        <dbReference type="EMBL" id="CUS36839.1"/>
    </source>
</evidence>
<dbReference type="GO" id="GO:0030170">
    <property type="term" value="F:pyridoxal phosphate binding"/>
    <property type="evidence" value="ECO:0007669"/>
    <property type="project" value="InterPro"/>
</dbReference>
<evidence type="ECO:0000256" key="4">
    <source>
        <dbReference type="ARBA" id="ARBA00012285"/>
    </source>
</evidence>
<keyword evidence="12" id="KW-1185">Reference proteome</keyword>
<organism evidence="11 12">
    <name type="scientific">Candidatus Nitrospira nitrosa</name>
    <dbReference type="NCBI Taxonomy" id="1742972"/>
    <lineage>
        <taxon>Bacteria</taxon>
        <taxon>Pseudomonadati</taxon>
        <taxon>Nitrospirota</taxon>
        <taxon>Nitrospiria</taxon>
        <taxon>Nitrospirales</taxon>
        <taxon>Nitrospiraceae</taxon>
        <taxon>Nitrospira</taxon>
    </lineage>
</organism>
<keyword evidence="6" id="KW-0663">Pyridoxal phosphate</keyword>
<dbReference type="PROSITE" id="PS00105">
    <property type="entry name" value="AA_TRANSFER_CLASS_1"/>
    <property type="match status" value="1"/>
</dbReference>
<evidence type="ECO:0000256" key="9">
    <source>
        <dbReference type="ARBA" id="ARBA00048531"/>
    </source>
</evidence>
<feature type="domain" description="Aminotransferase class I/classII large" evidence="10">
    <location>
        <begin position="26"/>
        <end position="360"/>
    </location>
</feature>
<dbReference type="PANTHER" id="PTHR42885">
    <property type="entry name" value="HISTIDINOL-PHOSPHATE AMINOTRANSFERASE-RELATED"/>
    <property type="match status" value="1"/>
</dbReference>
<dbReference type="NCBIfam" id="TIGR01140">
    <property type="entry name" value="L_thr_O3P_dcar"/>
    <property type="match status" value="1"/>
</dbReference>
<comment type="pathway">
    <text evidence="3">Cofactor biosynthesis; adenosylcobalamin biosynthesis.</text>
</comment>
<dbReference type="GO" id="GO:0009236">
    <property type="term" value="P:cobalamin biosynthetic process"/>
    <property type="evidence" value="ECO:0007669"/>
    <property type="project" value="UniProtKB-UniPathway"/>
</dbReference>
<dbReference type="InterPro" id="IPR005860">
    <property type="entry name" value="CobD"/>
</dbReference>
<evidence type="ECO:0000256" key="8">
    <source>
        <dbReference type="ARBA" id="ARBA00029996"/>
    </source>
</evidence>
<dbReference type="Pfam" id="PF00155">
    <property type="entry name" value="Aminotran_1_2"/>
    <property type="match status" value="1"/>
</dbReference>
<dbReference type="EMBL" id="CZQA01000009">
    <property type="protein sequence ID" value="CUS36839.1"/>
    <property type="molecule type" value="Genomic_DNA"/>
</dbReference>
<dbReference type="GO" id="GO:0048472">
    <property type="term" value="F:threonine-phosphate decarboxylase activity"/>
    <property type="evidence" value="ECO:0007669"/>
    <property type="project" value="UniProtKB-EC"/>
</dbReference>
<gene>
    <name evidence="11" type="primary">cobD</name>
    <name evidence="11" type="ORF">COMA1_30270</name>
</gene>
<dbReference type="InterPro" id="IPR015422">
    <property type="entry name" value="PyrdxlP-dep_Trfase_small"/>
</dbReference>
<dbReference type="PANTHER" id="PTHR42885:SF1">
    <property type="entry name" value="THREONINE-PHOSPHATE DECARBOXYLASE"/>
    <property type="match status" value="1"/>
</dbReference>
<evidence type="ECO:0000256" key="6">
    <source>
        <dbReference type="ARBA" id="ARBA00022898"/>
    </source>
</evidence>
<evidence type="ECO:0000256" key="2">
    <source>
        <dbReference type="ARBA" id="ARBA00003444"/>
    </source>
</evidence>
<dbReference type="SUPFAM" id="SSF53383">
    <property type="entry name" value="PLP-dependent transferases"/>
    <property type="match status" value="1"/>
</dbReference>
<accession>A0A0S4LGX1</accession>
<comment type="catalytic activity">
    <reaction evidence="9">
        <text>O-phospho-L-threonine + H(+) = (R)-1-aminopropan-2-yl phosphate + CO2</text>
        <dbReference type="Rhea" id="RHEA:11492"/>
        <dbReference type="ChEBI" id="CHEBI:15378"/>
        <dbReference type="ChEBI" id="CHEBI:16526"/>
        <dbReference type="ChEBI" id="CHEBI:58563"/>
        <dbReference type="ChEBI" id="CHEBI:58675"/>
        <dbReference type="EC" id="4.1.1.81"/>
    </reaction>
</comment>
<evidence type="ECO:0000256" key="5">
    <source>
        <dbReference type="ARBA" id="ARBA00022573"/>
    </source>
</evidence>
<evidence type="ECO:0000256" key="7">
    <source>
        <dbReference type="ARBA" id="ARBA00023239"/>
    </source>
</evidence>
<proteinExistence type="predicted"/>
<dbReference type="InterPro" id="IPR004838">
    <property type="entry name" value="NHTrfase_class1_PyrdxlP-BS"/>
</dbReference>
<dbReference type="AlphaFoldDB" id="A0A0S4LGX1"/>
<evidence type="ECO:0000256" key="1">
    <source>
        <dbReference type="ARBA" id="ARBA00001933"/>
    </source>
</evidence>
<dbReference type="STRING" id="1742972.COMA1_30270"/>
<comment type="cofactor">
    <cofactor evidence="1">
        <name>pyridoxal 5'-phosphate</name>
        <dbReference type="ChEBI" id="CHEBI:597326"/>
    </cofactor>
</comment>
<keyword evidence="7 11" id="KW-0456">Lyase</keyword>
<dbReference type="InterPro" id="IPR015421">
    <property type="entry name" value="PyrdxlP-dep_Trfase_major"/>
</dbReference>
<dbReference type="UniPathway" id="UPA00148"/>
<dbReference type="Gene3D" id="3.90.1150.10">
    <property type="entry name" value="Aspartate Aminotransferase, domain 1"/>
    <property type="match status" value="1"/>
</dbReference>
<reference evidence="11 12" key="1">
    <citation type="submission" date="2015-10" db="EMBL/GenBank/DDBJ databases">
        <authorList>
            <person name="Gilbert D.G."/>
        </authorList>
    </citation>
    <scope>NUCLEOTIDE SEQUENCE [LARGE SCALE GENOMIC DNA]</scope>
    <source>
        <strain evidence="11">COMA1</strain>
    </source>
</reference>
<dbReference type="EC" id="4.1.1.81" evidence="4"/>
<protein>
    <recommendedName>
        <fullName evidence="4">threonine-phosphate decarboxylase</fullName>
        <ecNumber evidence="4">4.1.1.81</ecNumber>
    </recommendedName>
    <alternativeName>
        <fullName evidence="8">L-threonine-O-3-phosphate decarboxylase</fullName>
    </alternativeName>
</protein>
<dbReference type="InterPro" id="IPR004839">
    <property type="entry name" value="Aminotransferase_I/II_large"/>
</dbReference>
<evidence type="ECO:0000256" key="3">
    <source>
        <dbReference type="ARBA" id="ARBA00004953"/>
    </source>
</evidence>
<keyword evidence="5" id="KW-0169">Cobalamin biosynthesis</keyword>
<dbReference type="CDD" id="cd00609">
    <property type="entry name" value="AAT_like"/>
    <property type="match status" value="1"/>
</dbReference>